<dbReference type="CDD" id="cd02022">
    <property type="entry name" value="DPCK"/>
    <property type="match status" value="1"/>
</dbReference>
<evidence type="ECO:0000313" key="8">
    <source>
        <dbReference type="Proteomes" id="UP000244905"/>
    </source>
</evidence>
<dbReference type="Gene3D" id="3.40.50.300">
    <property type="entry name" value="P-loop containing nucleotide triphosphate hydrolases"/>
    <property type="match status" value="1"/>
</dbReference>
<keyword evidence="3 5" id="KW-0067">ATP-binding</keyword>
<dbReference type="InterPro" id="IPR001977">
    <property type="entry name" value="Depp_CoAkinase"/>
</dbReference>
<dbReference type="EC" id="2.7.1.24" evidence="5 6"/>
<comment type="similarity">
    <text evidence="1 5">Belongs to the CoaE family.</text>
</comment>
<organism evidence="7 8">
    <name type="scientific">Duncaniella muris</name>
    <dbReference type="NCBI Taxonomy" id="2094150"/>
    <lineage>
        <taxon>Bacteria</taxon>
        <taxon>Pseudomonadati</taxon>
        <taxon>Bacteroidota</taxon>
        <taxon>Bacteroidia</taxon>
        <taxon>Bacteroidales</taxon>
        <taxon>Muribaculaceae</taxon>
        <taxon>Duncaniella</taxon>
    </lineage>
</organism>
<comment type="function">
    <text evidence="5">Catalyzes the phosphorylation of the 3'-hydroxyl group of dephosphocoenzyme A to form coenzyme A.</text>
</comment>
<accession>A0A2V1IN44</accession>
<proteinExistence type="inferred from homology"/>
<comment type="caution">
    <text evidence="7">The sequence shown here is derived from an EMBL/GenBank/DDBJ whole genome shotgun (WGS) entry which is preliminary data.</text>
</comment>
<evidence type="ECO:0000256" key="1">
    <source>
        <dbReference type="ARBA" id="ARBA00009018"/>
    </source>
</evidence>
<evidence type="ECO:0000256" key="2">
    <source>
        <dbReference type="ARBA" id="ARBA00022741"/>
    </source>
</evidence>
<evidence type="ECO:0000256" key="4">
    <source>
        <dbReference type="ARBA" id="ARBA00022993"/>
    </source>
</evidence>
<dbReference type="GO" id="GO:0015937">
    <property type="term" value="P:coenzyme A biosynthetic process"/>
    <property type="evidence" value="ECO:0007669"/>
    <property type="project" value="UniProtKB-UniRule"/>
</dbReference>
<dbReference type="HAMAP" id="MF_00376">
    <property type="entry name" value="Dephospho_CoA_kinase"/>
    <property type="match status" value="1"/>
</dbReference>
<dbReference type="UniPathway" id="UPA00241">
    <property type="reaction ID" value="UER00356"/>
</dbReference>
<keyword evidence="5" id="KW-0963">Cytoplasm</keyword>
<name>A0A2V1IN44_9BACT</name>
<evidence type="ECO:0000256" key="5">
    <source>
        <dbReference type="HAMAP-Rule" id="MF_00376"/>
    </source>
</evidence>
<dbReference type="Proteomes" id="UP000244905">
    <property type="component" value="Unassembled WGS sequence"/>
</dbReference>
<dbReference type="PANTHER" id="PTHR10695:SF46">
    <property type="entry name" value="BIFUNCTIONAL COENZYME A SYNTHASE-RELATED"/>
    <property type="match status" value="1"/>
</dbReference>
<dbReference type="GeneID" id="82525396"/>
<dbReference type="GO" id="GO:0004140">
    <property type="term" value="F:dephospho-CoA kinase activity"/>
    <property type="evidence" value="ECO:0007669"/>
    <property type="project" value="UniProtKB-UniRule"/>
</dbReference>
<dbReference type="RefSeq" id="WP_107031555.1">
    <property type="nucleotide sequence ID" value="NZ_CAOLYA010000019.1"/>
</dbReference>
<comment type="subcellular location">
    <subcellularLocation>
        <location evidence="5">Cytoplasm</location>
    </subcellularLocation>
</comment>
<dbReference type="EMBL" id="PUEC01000005">
    <property type="protein sequence ID" value="PWB03445.1"/>
    <property type="molecule type" value="Genomic_DNA"/>
</dbReference>
<keyword evidence="5" id="KW-0808">Transferase</keyword>
<dbReference type="GO" id="GO:0005737">
    <property type="term" value="C:cytoplasm"/>
    <property type="evidence" value="ECO:0007669"/>
    <property type="project" value="UniProtKB-SubCell"/>
</dbReference>
<dbReference type="GO" id="GO:0005524">
    <property type="term" value="F:ATP binding"/>
    <property type="evidence" value="ECO:0007669"/>
    <property type="project" value="UniProtKB-UniRule"/>
</dbReference>
<sequence>MLTAITGGIGSGKSIVSKILAAMGYPVYDCDSRAKLLMDQDDQIKKALCSEIHADCVRTDGSINRERLSEIVFGDAGALCRLNAIVHAAVRLDLKRWCGANIGSGRLFVETAILYQSGLDVMVDDVWSVDAPAELRIERVMARNSFSRQQVEARIASQDSYVPTILHPRVFSIINDGCIPLLPQIENLLGQEMY</sequence>
<keyword evidence="8" id="KW-1185">Reference proteome</keyword>
<dbReference type="NCBIfam" id="TIGR00152">
    <property type="entry name" value="dephospho-CoA kinase"/>
    <property type="match status" value="1"/>
</dbReference>
<dbReference type="PANTHER" id="PTHR10695">
    <property type="entry name" value="DEPHOSPHO-COA KINASE-RELATED"/>
    <property type="match status" value="1"/>
</dbReference>
<dbReference type="InterPro" id="IPR027417">
    <property type="entry name" value="P-loop_NTPase"/>
</dbReference>
<evidence type="ECO:0000256" key="6">
    <source>
        <dbReference type="NCBIfam" id="TIGR00152"/>
    </source>
</evidence>
<evidence type="ECO:0000313" key="7">
    <source>
        <dbReference type="EMBL" id="PWB03445.1"/>
    </source>
</evidence>
<dbReference type="PROSITE" id="PS51219">
    <property type="entry name" value="DPCK"/>
    <property type="match status" value="1"/>
</dbReference>
<dbReference type="Pfam" id="PF01121">
    <property type="entry name" value="CoaE"/>
    <property type="match status" value="1"/>
</dbReference>
<reference evidence="8" key="1">
    <citation type="submission" date="2018-02" db="EMBL/GenBank/DDBJ databases">
        <authorList>
            <person name="Clavel T."/>
            <person name="Strowig T."/>
        </authorList>
    </citation>
    <scope>NUCLEOTIDE SEQUENCE [LARGE SCALE GENOMIC DNA]</scope>
    <source>
        <strain evidence="8">DSM 103720</strain>
    </source>
</reference>
<comment type="catalytic activity">
    <reaction evidence="5">
        <text>3'-dephospho-CoA + ATP = ADP + CoA + H(+)</text>
        <dbReference type="Rhea" id="RHEA:18245"/>
        <dbReference type="ChEBI" id="CHEBI:15378"/>
        <dbReference type="ChEBI" id="CHEBI:30616"/>
        <dbReference type="ChEBI" id="CHEBI:57287"/>
        <dbReference type="ChEBI" id="CHEBI:57328"/>
        <dbReference type="ChEBI" id="CHEBI:456216"/>
        <dbReference type="EC" id="2.7.1.24"/>
    </reaction>
</comment>
<keyword evidence="5 7" id="KW-0418">Kinase</keyword>
<feature type="binding site" evidence="5">
    <location>
        <begin position="10"/>
        <end position="15"/>
    </location>
    <ligand>
        <name>ATP</name>
        <dbReference type="ChEBI" id="CHEBI:30616"/>
    </ligand>
</feature>
<keyword evidence="4 5" id="KW-0173">Coenzyme A biosynthesis</keyword>
<evidence type="ECO:0000256" key="3">
    <source>
        <dbReference type="ARBA" id="ARBA00022840"/>
    </source>
</evidence>
<protein>
    <recommendedName>
        <fullName evidence="5 6">Dephospho-CoA kinase</fullName>
        <ecNumber evidence="5 6">2.7.1.24</ecNumber>
    </recommendedName>
    <alternativeName>
        <fullName evidence="5">Dephosphocoenzyme A kinase</fullName>
    </alternativeName>
</protein>
<keyword evidence="2 5" id="KW-0547">Nucleotide-binding</keyword>
<gene>
    <name evidence="5 7" type="primary">coaE</name>
    <name evidence="7" type="ORF">C5O23_03395</name>
</gene>
<comment type="pathway">
    <text evidence="5">Cofactor biosynthesis; coenzyme A biosynthesis; CoA from (R)-pantothenate: step 5/5.</text>
</comment>
<dbReference type="SUPFAM" id="SSF52540">
    <property type="entry name" value="P-loop containing nucleoside triphosphate hydrolases"/>
    <property type="match status" value="1"/>
</dbReference>
<dbReference type="AlphaFoldDB" id="A0A2V1IN44"/>